<keyword evidence="3" id="KW-0808">Transferase</keyword>
<dbReference type="PROSITE" id="PS00107">
    <property type="entry name" value="PROTEIN_KINASE_ATP"/>
    <property type="match status" value="1"/>
</dbReference>
<keyword evidence="12" id="KW-0472">Membrane</keyword>
<dbReference type="InterPro" id="IPR011009">
    <property type="entry name" value="Kinase-like_dom_sf"/>
</dbReference>
<evidence type="ECO:0000256" key="1">
    <source>
        <dbReference type="ARBA" id="ARBA00012513"/>
    </source>
</evidence>
<keyword evidence="4" id="KW-0677">Repeat</keyword>
<comment type="catalytic activity">
    <reaction evidence="9">
        <text>L-seryl-[protein] + ATP = O-phospho-L-seryl-[protein] + ADP + H(+)</text>
        <dbReference type="Rhea" id="RHEA:17989"/>
        <dbReference type="Rhea" id="RHEA-COMP:9863"/>
        <dbReference type="Rhea" id="RHEA-COMP:11604"/>
        <dbReference type="ChEBI" id="CHEBI:15378"/>
        <dbReference type="ChEBI" id="CHEBI:29999"/>
        <dbReference type="ChEBI" id="CHEBI:30616"/>
        <dbReference type="ChEBI" id="CHEBI:83421"/>
        <dbReference type="ChEBI" id="CHEBI:456216"/>
        <dbReference type="EC" id="2.7.11.1"/>
    </reaction>
</comment>
<dbReference type="RefSeq" id="WP_284232769.1">
    <property type="nucleotide sequence ID" value="NZ_BSUL01000001.1"/>
</dbReference>
<dbReference type="Gene3D" id="3.30.10.20">
    <property type="match status" value="3"/>
</dbReference>
<dbReference type="InterPro" id="IPR017441">
    <property type="entry name" value="Protein_kinase_ATP_BS"/>
</dbReference>
<gene>
    <name evidence="15" type="ORF">GCM10025874_23050</name>
</gene>
<keyword evidence="5 10" id="KW-0547">Nucleotide-binding</keyword>
<evidence type="ECO:0000313" key="15">
    <source>
        <dbReference type="EMBL" id="GMA29052.1"/>
    </source>
</evidence>
<proteinExistence type="predicted"/>
<evidence type="ECO:0000313" key="16">
    <source>
        <dbReference type="Proteomes" id="UP001157160"/>
    </source>
</evidence>
<evidence type="ECO:0000256" key="8">
    <source>
        <dbReference type="ARBA" id="ARBA00047899"/>
    </source>
</evidence>
<dbReference type="Proteomes" id="UP001157160">
    <property type="component" value="Unassembled WGS sequence"/>
</dbReference>
<evidence type="ECO:0000259" key="14">
    <source>
        <dbReference type="PROSITE" id="PS51178"/>
    </source>
</evidence>
<dbReference type="CDD" id="cd14014">
    <property type="entry name" value="STKc_PknB_like"/>
    <property type="match status" value="1"/>
</dbReference>
<dbReference type="PANTHER" id="PTHR43289">
    <property type="entry name" value="MITOGEN-ACTIVATED PROTEIN KINASE KINASE KINASE 20-RELATED"/>
    <property type="match status" value="1"/>
</dbReference>
<evidence type="ECO:0000256" key="5">
    <source>
        <dbReference type="ARBA" id="ARBA00022741"/>
    </source>
</evidence>
<feature type="domain" description="PASTA" evidence="14">
    <location>
        <begin position="427"/>
        <end position="494"/>
    </location>
</feature>
<keyword evidence="12" id="KW-1133">Transmembrane helix</keyword>
<dbReference type="EC" id="2.7.11.1" evidence="1"/>
<dbReference type="Gene3D" id="1.10.510.10">
    <property type="entry name" value="Transferase(Phosphotransferase) domain 1"/>
    <property type="match status" value="1"/>
</dbReference>
<evidence type="ECO:0000256" key="9">
    <source>
        <dbReference type="ARBA" id="ARBA00048679"/>
    </source>
</evidence>
<sequence>MTDGIPLLAGRYEVGELVGRGGMADVYKGRDARLGRTVAIKLLKPSLATDPTFRARFRKEAQAAARMAHPTIVRVFDAGEDTIEEDGAERQQPFIIMEFIDGTVLRDLLEEGPLEPDEAARIAGSVLTALEYSHRAGVVHRDIKPGNIMLARNGQVKVMDFGIARAVSDTASTVAQTTAVLGTANYFSPEQARNEGVDARTDLYSTGVVLFEMLTGRTPFRGDSAVAVAYQHVSEQAVAPSSLNPAVSPVLDSVVDAALAKDRAERFQSASDFRTQLQQAAAGKMPVLPKRGEQDGMFSAAEREDSDETLRRLQAGSESGPRTQSRPPAAWIWSGILGVAFVLVAVVIWVVNLGPVAIGGDLSVSVPDVVGLSEEDARAQIEDDQLGVEVFEEYNAEVPAGDVISSTPIAGRNVPQDYLVRITVSMGVQQVEVPELEGRSEESARSALDALGLAVGETSQQNSATVPAGQVISTDPIPGTSLASGSSIDLLLSSGLVTVPNVVGQTVANAAAQLRSDELQLSVRPIADPSCGGSLVTQQSLTPGDHPQRSTIEITYCTG</sequence>
<dbReference type="Gene3D" id="3.30.200.20">
    <property type="entry name" value="Phosphorylase Kinase, domain 1"/>
    <property type="match status" value="1"/>
</dbReference>
<dbReference type="CDD" id="cd06577">
    <property type="entry name" value="PASTA_pknB"/>
    <property type="match status" value="2"/>
</dbReference>
<dbReference type="PANTHER" id="PTHR43289:SF6">
    <property type="entry name" value="SERINE_THREONINE-PROTEIN KINASE NEKL-3"/>
    <property type="match status" value="1"/>
</dbReference>
<keyword evidence="2" id="KW-0723">Serine/threonine-protein kinase</keyword>
<dbReference type="InterPro" id="IPR008271">
    <property type="entry name" value="Ser/Thr_kinase_AS"/>
</dbReference>
<keyword evidence="7 10" id="KW-0067">ATP-binding</keyword>
<evidence type="ECO:0000256" key="3">
    <source>
        <dbReference type="ARBA" id="ARBA00022679"/>
    </source>
</evidence>
<dbReference type="GO" id="GO:0005524">
    <property type="term" value="F:ATP binding"/>
    <property type="evidence" value="ECO:0007669"/>
    <property type="project" value="UniProtKB-UniRule"/>
</dbReference>
<evidence type="ECO:0000256" key="2">
    <source>
        <dbReference type="ARBA" id="ARBA00022527"/>
    </source>
</evidence>
<reference evidence="15 16" key="1">
    <citation type="journal article" date="2014" name="Int. J. Syst. Evol. Microbiol.">
        <title>Complete genome sequence of Corynebacterium casei LMG S-19264T (=DSM 44701T), isolated from a smear-ripened cheese.</title>
        <authorList>
            <consortium name="US DOE Joint Genome Institute (JGI-PGF)"/>
            <person name="Walter F."/>
            <person name="Albersmeier A."/>
            <person name="Kalinowski J."/>
            <person name="Ruckert C."/>
        </authorList>
    </citation>
    <scope>NUCLEOTIDE SEQUENCE [LARGE SCALE GENOMIC DNA]</scope>
    <source>
        <strain evidence="15 16">NBRC 112289</strain>
    </source>
</reference>
<dbReference type="SMART" id="SM00220">
    <property type="entry name" value="S_TKc"/>
    <property type="match status" value="1"/>
</dbReference>
<evidence type="ECO:0000256" key="4">
    <source>
        <dbReference type="ARBA" id="ARBA00022737"/>
    </source>
</evidence>
<dbReference type="FunFam" id="3.30.200.20:FF:000035">
    <property type="entry name" value="Serine/threonine protein kinase Stk1"/>
    <property type="match status" value="1"/>
</dbReference>
<comment type="caution">
    <text evidence="15">The sequence shown here is derived from an EMBL/GenBank/DDBJ whole genome shotgun (WGS) entry which is preliminary data.</text>
</comment>
<feature type="domain" description="PASTA" evidence="14">
    <location>
        <begin position="360"/>
        <end position="426"/>
    </location>
</feature>
<evidence type="ECO:0000256" key="7">
    <source>
        <dbReference type="ARBA" id="ARBA00022840"/>
    </source>
</evidence>
<evidence type="ECO:0000256" key="12">
    <source>
        <dbReference type="SAM" id="Phobius"/>
    </source>
</evidence>
<name>A0AA37UM34_9MICO</name>
<feature type="compositionally biased region" description="Polar residues" evidence="11">
    <location>
        <begin position="316"/>
        <end position="326"/>
    </location>
</feature>
<keyword evidence="6 15" id="KW-0418">Kinase</keyword>
<dbReference type="NCBIfam" id="NF033483">
    <property type="entry name" value="PknB_PASTA_kin"/>
    <property type="match status" value="1"/>
</dbReference>
<dbReference type="PROSITE" id="PS51178">
    <property type="entry name" value="PASTA"/>
    <property type="match status" value="2"/>
</dbReference>
<dbReference type="FunFam" id="1.10.510.10:FF:000021">
    <property type="entry name" value="Serine/threonine protein kinase"/>
    <property type="match status" value="1"/>
</dbReference>
<dbReference type="Pfam" id="PF03793">
    <property type="entry name" value="PASTA"/>
    <property type="match status" value="3"/>
</dbReference>
<organism evidence="15 16">
    <name type="scientific">Arenivirga flava</name>
    <dbReference type="NCBI Taxonomy" id="1930060"/>
    <lineage>
        <taxon>Bacteria</taxon>
        <taxon>Bacillati</taxon>
        <taxon>Actinomycetota</taxon>
        <taxon>Actinomycetes</taxon>
        <taxon>Micrococcales</taxon>
        <taxon>Microbacteriaceae</taxon>
        <taxon>Arenivirga</taxon>
    </lineage>
</organism>
<dbReference type="PROSITE" id="PS00108">
    <property type="entry name" value="PROTEIN_KINASE_ST"/>
    <property type="match status" value="1"/>
</dbReference>
<keyword evidence="16" id="KW-1185">Reference proteome</keyword>
<dbReference type="SUPFAM" id="SSF56112">
    <property type="entry name" value="Protein kinase-like (PK-like)"/>
    <property type="match status" value="1"/>
</dbReference>
<dbReference type="AlphaFoldDB" id="A0AA37UM34"/>
<feature type="region of interest" description="Disordered" evidence="11">
    <location>
        <begin position="300"/>
        <end position="326"/>
    </location>
</feature>
<evidence type="ECO:0000256" key="10">
    <source>
        <dbReference type="PROSITE-ProRule" id="PRU10141"/>
    </source>
</evidence>
<dbReference type="SMART" id="SM00740">
    <property type="entry name" value="PASTA"/>
    <property type="match status" value="3"/>
</dbReference>
<feature type="domain" description="Protein kinase" evidence="13">
    <location>
        <begin position="12"/>
        <end position="288"/>
    </location>
</feature>
<evidence type="ECO:0000259" key="13">
    <source>
        <dbReference type="PROSITE" id="PS50011"/>
    </source>
</evidence>
<evidence type="ECO:0000256" key="6">
    <source>
        <dbReference type="ARBA" id="ARBA00022777"/>
    </source>
</evidence>
<dbReference type="InterPro" id="IPR005543">
    <property type="entry name" value="PASTA_dom"/>
</dbReference>
<dbReference type="EMBL" id="BSUL01000001">
    <property type="protein sequence ID" value="GMA29052.1"/>
    <property type="molecule type" value="Genomic_DNA"/>
</dbReference>
<feature type="transmembrane region" description="Helical" evidence="12">
    <location>
        <begin position="330"/>
        <end position="351"/>
    </location>
</feature>
<dbReference type="Pfam" id="PF00069">
    <property type="entry name" value="Pkinase"/>
    <property type="match status" value="1"/>
</dbReference>
<evidence type="ECO:0000256" key="11">
    <source>
        <dbReference type="SAM" id="MobiDB-lite"/>
    </source>
</evidence>
<accession>A0AA37UM34</accession>
<dbReference type="GO" id="GO:0004674">
    <property type="term" value="F:protein serine/threonine kinase activity"/>
    <property type="evidence" value="ECO:0007669"/>
    <property type="project" value="UniProtKB-KW"/>
</dbReference>
<dbReference type="PROSITE" id="PS50011">
    <property type="entry name" value="PROTEIN_KINASE_DOM"/>
    <property type="match status" value="1"/>
</dbReference>
<feature type="binding site" evidence="10">
    <location>
        <position position="41"/>
    </location>
    <ligand>
        <name>ATP</name>
        <dbReference type="ChEBI" id="CHEBI:30616"/>
    </ligand>
</feature>
<dbReference type="InterPro" id="IPR000719">
    <property type="entry name" value="Prot_kinase_dom"/>
</dbReference>
<dbReference type="GO" id="GO:0045717">
    <property type="term" value="P:negative regulation of fatty acid biosynthetic process"/>
    <property type="evidence" value="ECO:0007669"/>
    <property type="project" value="UniProtKB-ARBA"/>
</dbReference>
<protein>
    <recommendedName>
        <fullName evidence="1">non-specific serine/threonine protein kinase</fullName>
        <ecNumber evidence="1">2.7.11.1</ecNumber>
    </recommendedName>
</protein>
<keyword evidence="12" id="KW-0812">Transmembrane</keyword>
<comment type="catalytic activity">
    <reaction evidence="8">
        <text>L-threonyl-[protein] + ATP = O-phospho-L-threonyl-[protein] + ADP + H(+)</text>
        <dbReference type="Rhea" id="RHEA:46608"/>
        <dbReference type="Rhea" id="RHEA-COMP:11060"/>
        <dbReference type="Rhea" id="RHEA-COMP:11605"/>
        <dbReference type="ChEBI" id="CHEBI:15378"/>
        <dbReference type="ChEBI" id="CHEBI:30013"/>
        <dbReference type="ChEBI" id="CHEBI:30616"/>
        <dbReference type="ChEBI" id="CHEBI:61977"/>
        <dbReference type="ChEBI" id="CHEBI:456216"/>
        <dbReference type="EC" id="2.7.11.1"/>
    </reaction>
</comment>